<reference evidence="1 2" key="1">
    <citation type="journal article" date="2018" name="J. Allergy Clin. Immunol.">
        <title>High-quality assembly of Dermatophagoides pteronyssinus genome and transcriptome reveals a wide range of novel allergens.</title>
        <authorList>
            <person name="Liu X.Y."/>
            <person name="Yang K.Y."/>
            <person name="Wang M.Q."/>
            <person name="Kwok J.S."/>
            <person name="Zeng X."/>
            <person name="Yang Z."/>
            <person name="Xiao X.J."/>
            <person name="Lau C.P."/>
            <person name="Li Y."/>
            <person name="Huang Z.M."/>
            <person name="Ba J.G."/>
            <person name="Yim A.K."/>
            <person name="Ouyang C.Y."/>
            <person name="Ngai S.M."/>
            <person name="Chan T.F."/>
            <person name="Leung E.L."/>
            <person name="Liu L."/>
            <person name="Liu Z.G."/>
            <person name="Tsui S.K."/>
        </authorList>
    </citation>
    <scope>NUCLEOTIDE SEQUENCE [LARGE SCALE GENOMIC DNA]</scope>
    <source>
        <strain evidence="1">Derp</strain>
    </source>
</reference>
<organism evidence="1 2">
    <name type="scientific">Dermatophagoides pteronyssinus</name>
    <name type="common">European house dust mite</name>
    <dbReference type="NCBI Taxonomy" id="6956"/>
    <lineage>
        <taxon>Eukaryota</taxon>
        <taxon>Metazoa</taxon>
        <taxon>Ecdysozoa</taxon>
        <taxon>Arthropoda</taxon>
        <taxon>Chelicerata</taxon>
        <taxon>Arachnida</taxon>
        <taxon>Acari</taxon>
        <taxon>Acariformes</taxon>
        <taxon>Sarcoptiformes</taxon>
        <taxon>Astigmata</taxon>
        <taxon>Psoroptidia</taxon>
        <taxon>Analgoidea</taxon>
        <taxon>Pyroglyphidae</taxon>
        <taxon>Dermatophagoidinae</taxon>
        <taxon>Dermatophagoides</taxon>
    </lineage>
</organism>
<dbReference type="Proteomes" id="UP000887458">
    <property type="component" value="Unassembled WGS sequence"/>
</dbReference>
<proteinExistence type="predicted"/>
<name>A0ABQ8JJ94_DERPT</name>
<keyword evidence="2" id="KW-1185">Reference proteome</keyword>
<accession>A0ABQ8JJ94</accession>
<evidence type="ECO:0000313" key="2">
    <source>
        <dbReference type="Proteomes" id="UP000887458"/>
    </source>
</evidence>
<evidence type="ECO:0000313" key="1">
    <source>
        <dbReference type="EMBL" id="KAH9422411.1"/>
    </source>
</evidence>
<sequence length="75" mass="9051">MHLAQIRFIFDFELICRVCAFGFFNLQNMEYSEKKSFSLTNMSFDPRKFKLIELYQVEKCKEFESLMQSFPGKFP</sequence>
<dbReference type="EMBL" id="NJHN03000036">
    <property type="protein sequence ID" value="KAH9422411.1"/>
    <property type="molecule type" value="Genomic_DNA"/>
</dbReference>
<protein>
    <submittedName>
        <fullName evidence="1">Uncharacterized protein</fullName>
    </submittedName>
</protein>
<comment type="caution">
    <text evidence="1">The sequence shown here is derived from an EMBL/GenBank/DDBJ whole genome shotgun (WGS) entry which is preliminary data.</text>
</comment>
<reference evidence="1 2" key="2">
    <citation type="journal article" date="2022" name="Mol. Biol. Evol.">
        <title>Comparative Genomics Reveals Insights into the Divergent Evolution of Astigmatic Mites and Household Pest Adaptations.</title>
        <authorList>
            <person name="Xiong Q."/>
            <person name="Wan A.T."/>
            <person name="Liu X."/>
            <person name="Fung C.S."/>
            <person name="Xiao X."/>
            <person name="Malainual N."/>
            <person name="Hou J."/>
            <person name="Wang L."/>
            <person name="Wang M."/>
            <person name="Yang K.Y."/>
            <person name="Cui Y."/>
            <person name="Leung E.L."/>
            <person name="Nong W."/>
            <person name="Shin S.K."/>
            <person name="Au S.W."/>
            <person name="Jeong K.Y."/>
            <person name="Chew F.T."/>
            <person name="Hui J.H."/>
            <person name="Leung T.F."/>
            <person name="Tungtrongchitr A."/>
            <person name="Zhong N."/>
            <person name="Liu Z."/>
            <person name="Tsui S.K."/>
        </authorList>
    </citation>
    <scope>NUCLEOTIDE SEQUENCE [LARGE SCALE GENOMIC DNA]</scope>
    <source>
        <strain evidence="1">Derp</strain>
    </source>
</reference>
<gene>
    <name evidence="1" type="ORF">DERP_003087</name>
</gene>